<dbReference type="RefSeq" id="WP_067772651.1">
    <property type="nucleotide sequence ID" value="NZ_LIGX01000002.1"/>
</dbReference>
<dbReference type="STRING" id="1679444.PYTT_0280"/>
<dbReference type="OrthoDB" id="9806869at2"/>
<accession>A0A1C7PEP8</accession>
<dbReference type="InterPro" id="IPR026350">
    <property type="entry name" value="GxxExxY"/>
</dbReference>
<keyword evidence="2" id="KW-1185">Reference proteome</keyword>
<reference evidence="2" key="1">
    <citation type="submission" date="2016-09" db="EMBL/GenBank/DDBJ databases">
        <authorList>
            <person name="Koehorst J."/>
        </authorList>
    </citation>
    <scope>NUCLEOTIDE SEQUENCE [LARGE SCALE GENOMIC DNA]</scope>
</reference>
<evidence type="ECO:0000313" key="1">
    <source>
        <dbReference type="EMBL" id="SEH72880.1"/>
    </source>
</evidence>
<evidence type="ECO:0000313" key="2">
    <source>
        <dbReference type="Proteomes" id="UP000176204"/>
    </source>
</evidence>
<dbReference type="AlphaFoldDB" id="A0A1C7PEP8"/>
<gene>
    <name evidence="1" type="ORF">PYTT_0280</name>
</gene>
<protein>
    <submittedName>
        <fullName evidence="1">Gxxexxy: gxxexxy protein</fullName>
    </submittedName>
</protein>
<sequence length="130" mass="14869">MYTRDSDPLTYDVIGAAMAVHRELGCGFLESTYQEALEWELHTQGIPYEREAKLNIHYKGHLLPSSYRADFVCHGTLLLELKALTHLSGTEDAQILNYLKITKLTKALLFNFGTPQLYYKRYIMPPSADI</sequence>
<name>A0A1C7PEP8_9BACT</name>
<dbReference type="Proteomes" id="UP000176204">
    <property type="component" value="Chromosome I"/>
</dbReference>
<dbReference type="KEGG" id="agl:PYTT_0280"/>
<dbReference type="NCBIfam" id="TIGR04256">
    <property type="entry name" value="GxxExxY"/>
    <property type="match status" value="1"/>
</dbReference>
<dbReference type="Pfam" id="PF13366">
    <property type="entry name" value="PDDEXK_3"/>
    <property type="match status" value="1"/>
</dbReference>
<dbReference type="EMBL" id="LT629973">
    <property type="protein sequence ID" value="SEH72880.1"/>
    <property type="molecule type" value="Genomic_DNA"/>
</dbReference>
<organism evidence="1 2">
    <name type="scientific">Akkermansia glycaniphila</name>
    <dbReference type="NCBI Taxonomy" id="1679444"/>
    <lineage>
        <taxon>Bacteria</taxon>
        <taxon>Pseudomonadati</taxon>
        <taxon>Verrucomicrobiota</taxon>
        <taxon>Verrucomicrobiia</taxon>
        <taxon>Verrucomicrobiales</taxon>
        <taxon>Akkermansiaceae</taxon>
        <taxon>Akkermansia</taxon>
    </lineage>
</organism>
<proteinExistence type="predicted"/>